<dbReference type="EMBL" id="KL596619">
    <property type="protein sequence ID" value="KER34280.1"/>
    <property type="molecule type" value="Genomic_DNA"/>
</dbReference>
<gene>
    <name evidence="1" type="ORF">T265_00128</name>
</gene>
<dbReference type="AlphaFoldDB" id="A0A075ADK5"/>
<proteinExistence type="predicted"/>
<dbReference type="CTD" id="20314316"/>
<reference evidence="1 2" key="1">
    <citation type="submission" date="2013-11" db="EMBL/GenBank/DDBJ databases">
        <title>Opisthorchis viverrini - life in the bile duct.</title>
        <authorList>
            <person name="Young N.D."/>
            <person name="Nagarajan N."/>
            <person name="Lin S.J."/>
            <person name="Korhonen P.K."/>
            <person name="Jex A.R."/>
            <person name="Hall R.S."/>
            <person name="Safavi-Hemami H."/>
            <person name="Kaewkong W."/>
            <person name="Bertrand D."/>
            <person name="Gao S."/>
            <person name="Seet Q."/>
            <person name="Wongkham S."/>
            <person name="Teh B.T."/>
            <person name="Wongkham C."/>
            <person name="Intapan P.M."/>
            <person name="Maleewong W."/>
            <person name="Yang X."/>
            <person name="Hu M."/>
            <person name="Wang Z."/>
            <person name="Hofmann A."/>
            <person name="Sternberg P.W."/>
            <person name="Tan P."/>
            <person name="Wang J."/>
            <person name="Gasser R.B."/>
        </authorList>
    </citation>
    <scope>NUCLEOTIDE SEQUENCE [LARGE SCALE GENOMIC DNA]</scope>
</reference>
<dbReference type="GeneID" id="20314316"/>
<organism evidence="1 2">
    <name type="scientific">Opisthorchis viverrini</name>
    <name type="common">Southeast Asian liver fluke</name>
    <dbReference type="NCBI Taxonomy" id="6198"/>
    <lineage>
        <taxon>Eukaryota</taxon>
        <taxon>Metazoa</taxon>
        <taxon>Spiralia</taxon>
        <taxon>Lophotrochozoa</taxon>
        <taxon>Platyhelminthes</taxon>
        <taxon>Trematoda</taxon>
        <taxon>Digenea</taxon>
        <taxon>Opisthorchiida</taxon>
        <taxon>Opisthorchiata</taxon>
        <taxon>Opisthorchiidae</taxon>
        <taxon>Opisthorchis</taxon>
    </lineage>
</organism>
<name>A0A075ADK5_OPIVI</name>
<evidence type="ECO:0000313" key="2">
    <source>
        <dbReference type="Proteomes" id="UP000054324"/>
    </source>
</evidence>
<evidence type="ECO:0000313" key="1">
    <source>
        <dbReference type="EMBL" id="KER34280.1"/>
    </source>
</evidence>
<dbReference type="RefSeq" id="XP_009162049.1">
    <property type="nucleotide sequence ID" value="XM_009163785.1"/>
</dbReference>
<sequence length="62" mass="6802">MSKKLSLTILKIDQAILESTAEFEDASEITVGPVNSFYIGNKKDYRKAAAIHPLATLLIYCG</sequence>
<accession>A0A075ADK5</accession>
<dbReference type="KEGG" id="ovi:T265_00128"/>
<dbReference type="Proteomes" id="UP000054324">
    <property type="component" value="Unassembled WGS sequence"/>
</dbReference>
<protein>
    <submittedName>
        <fullName evidence="1">Uncharacterized protein</fullName>
    </submittedName>
</protein>
<keyword evidence="2" id="KW-1185">Reference proteome</keyword>